<dbReference type="GO" id="GO:0046348">
    <property type="term" value="P:amino sugar catabolic process"/>
    <property type="evidence" value="ECO:0007669"/>
    <property type="project" value="InterPro"/>
</dbReference>
<dbReference type="GO" id="GO:0009254">
    <property type="term" value="P:peptidoglycan turnover"/>
    <property type="evidence" value="ECO:0007669"/>
    <property type="project" value="TreeGrafter"/>
</dbReference>
<dbReference type="InterPro" id="IPR001347">
    <property type="entry name" value="SIS_dom"/>
</dbReference>
<evidence type="ECO:0000256" key="1">
    <source>
        <dbReference type="ARBA" id="ARBA00023239"/>
    </source>
</evidence>
<feature type="domain" description="SIS" evidence="3">
    <location>
        <begin position="50"/>
        <end position="213"/>
    </location>
</feature>
<dbReference type="SUPFAM" id="SSF53697">
    <property type="entry name" value="SIS domain"/>
    <property type="match status" value="1"/>
</dbReference>
<dbReference type="InterPro" id="IPR005488">
    <property type="entry name" value="Etherase_MurQ"/>
</dbReference>
<dbReference type="Gene3D" id="1.10.8.1080">
    <property type="match status" value="1"/>
</dbReference>
<dbReference type="GO" id="GO:0097367">
    <property type="term" value="F:carbohydrate derivative binding"/>
    <property type="evidence" value="ECO:0007669"/>
    <property type="project" value="InterPro"/>
</dbReference>
<dbReference type="Proteomes" id="UP000239772">
    <property type="component" value="Unassembled WGS sequence"/>
</dbReference>
<dbReference type="CDD" id="cd05007">
    <property type="entry name" value="SIS_Etherase"/>
    <property type="match status" value="1"/>
</dbReference>
<dbReference type="Pfam" id="PF22645">
    <property type="entry name" value="GKRP_SIS_N"/>
    <property type="match status" value="1"/>
</dbReference>
<sequence>MATEDVSVRYVDLDDWPTADAVEAMFEGQLAAVAAVRPALRSIALAVEDAAQALGKGGRLIYAGAGTSGRVAVQDGAELPPTFDWPAERLVFAMAGGPGALMRSAEGAEDDAADAVAKADAAAIGPNDVVVGLAASGATPYTVAFVRRATALGAVTVGIANNPGTPLLGAARHPILLETGVEVVAGSTRMKAGTAQKAALNLFSTGVMIRLGRVYRGLMVHMRARNVKLHRRAEAMVAALAGCDENIARDALRQVDWDVKRATLVAQGLDVDMADALLDRAGGSLRRALAALDASGEDAPD</sequence>
<dbReference type="RefSeq" id="WP_106335553.1">
    <property type="nucleotide sequence ID" value="NZ_PVZS01000004.1"/>
</dbReference>
<dbReference type="NCBIfam" id="NF003915">
    <property type="entry name" value="PRK05441.1"/>
    <property type="match status" value="1"/>
</dbReference>
<dbReference type="InterPro" id="IPR040190">
    <property type="entry name" value="MURQ/GCKR"/>
</dbReference>
<reference evidence="5" key="1">
    <citation type="submission" date="2018-03" db="EMBL/GenBank/DDBJ databases">
        <authorList>
            <person name="Sun L."/>
            <person name="Liu H."/>
            <person name="Chen W."/>
            <person name="Huang K."/>
            <person name="Liu W."/>
            <person name="Gao X."/>
        </authorList>
    </citation>
    <scope>NUCLEOTIDE SEQUENCE [LARGE SCALE GENOMIC DNA]</scope>
    <source>
        <strain evidence="5">SH9</strain>
    </source>
</reference>
<dbReference type="OrthoDB" id="9813395at2"/>
<dbReference type="PANTHER" id="PTHR10088:SF4">
    <property type="entry name" value="GLUCOKINASE REGULATORY PROTEIN"/>
    <property type="match status" value="1"/>
</dbReference>
<organism evidence="4 5">
    <name type="scientific">Alsobacter soli</name>
    <dbReference type="NCBI Taxonomy" id="2109933"/>
    <lineage>
        <taxon>Bacteria</taxon>
        <taxon>Pseudomonadati</taxon>
        <taxon>Pseudomonadota</taxon>
        <taxon>Alphaproteobacteria</taxon>
        <taxon>Hyphomicrobiales</taxon>
        <taxon>Alsobacteraceae</taxon>
        <taxon>Alsobacter</taxon>
    </lineage>
</organism>
<accession>A0A2T1HX12</accession>
<dbReference type="PANTHER" id="PTHR10088">
    <property type="entry name" value="GLUCOKINASE REGULATORY PROTEIN"/>
    <property type="match status" value="1"/>
</dbReference>
<keyword evidence="1" id="KW-0456">Lyase</keyword>
<keyword evidence="2" id="KW-0119">Carbohydrate metabolism</keyword>
<proteinExistence type="predicted"/>
<name>A0A2T1HX12_9HYPH</name>
<gene>
    <name evidence="4" type="ORF">SLNSH_04905</name>
</gene>
<dbReference type="AlphaFoldDB" id="A0A2T1HX12"/>
<dbReference type="NCBIfam" id="NF009222">
    <property type="entry name" value="PRK12570.1"/>
    <property type="match status" value="1"/>
</dbReference>
<dbReference type="Gene3D" id="3.40.50.10490">
    <property type="entry name" value="Glucose-6-phosphate isomerase like protein, domain 1"/>
    <property type="match status" value="1"/>
</dbReference>
<dbReference type="EMBL" id="PVZS01000004">
    <property type="protein sequence ID" value="PSC06145.1"/>
    <property type="molecule type" value="Genomic_DNA"/>
</dbReference>
<evidence type="ECO:0000259" key="3">
    <source>
        <dbReference type="PROSITE" id="PS51464"/>
    </source>
</evidence>
<keyword evidence="5" id="KW-1185">Reference proteome</keyword>
<protein>
    <submittedName>
        <fullName evidence="4">N-acetylmuramic acid 6-phosphate etherase</fullName>
    </submittedName>
</protein>
<dbReference type="GO" id="GO:0016803">
    <property type="term" value="F:ether hydrolase activity"/>
    <property type="evidence" value="ECO:0007669"/>
    <property type="project" value="TreeGrafter"/>
</dbReference>
<dbReference type="PROSITE" id="PS51464">
    <property type="entry name" value="SIS"/>
    <property type="match status" value="1"/>
</dbReference>
<evidence type="ECO:0000313" key="5">
    <source>
        <dbReference type="Proteomes" id="UP000239772"/>
    </source>
</evidence>
<comment type="caution">
    <text evidence="4">The sequence shown here is derived from an EMBL/GenBank/DDBJ whole genome shotgun (WGS) entry which is preliminary data.</text>
</comment>
<dbReference type="GO" id="GO:0016835">
    <property type="term" value="F:carbon-oxygen lyase activity"/>
    <property type="evidence" value="ECO:0007669"/>
    <property type="project" value="InterPro"/>
</dbReference>
<evidence type="ECO:0000256" key="2">
    <source>
        <dbReference type="ARBA" id="ARBA00023277"/>
    </source>
</evidence>
<evidence type="ECO:0000313" key="4">
    <source>
        <dbReference type="EMBL" id="PSC06145.1"/>
    </source>
</evidence>
<dbReference type="InterPro" id="IPR046348">
    <property type="entry name" value="SIS_dom_sf"/>
</dbReference>